<dbReference type="InterPro" id="IPR036188">
    <property type="entry name" value="FAD/NAD-bd_sf"/>
</dbReference>
<evidence type="ECO:0000313" key="8">
    <source>
        <dbReference type="EMBL" id="MCS7481090.1"/>
    </source>
</evidence>
<dbReference type="GO" id="GO:0016651">
    <property type="term" value="F:oxidoreductase activity, acting on NAD(P)H"/>
    <property type="evidence" value="ECO:0007669"/>
    <property type="project" value="TreeGrafter"/>
</dbReference>
<evidence type="ECO:0000256" key="4">
    <source>
        <dbReference type="ARBA" id="ARBA00023002"/>
    </source>
</evidence>
<dbReference type="RefSeq" id="WP_259626579.1">
    <property type="nucleotide sequence ID" value="NZ_JANYMP010000016.1"/>
</dbReference>
<accession>A0A9X2VQQ6</accession>
<dbReference type="SUPFAM" id="SSF55424">
    <property type="entry name" value="FAD/NAD-linked reductases, dimerisation (C-terminal) domain"/>
    <property type="match status" value="1"/>
</dbReference>
<dbReference type="GO" id="GO:0005737">
    <property type="term" value="C:cytoplasm"/>
    <property type="evidence" value="ECO:0007669"/>
    <property type="project" value="TreeGrafter"/>
</dbReference>
<feature type="compositionally biased region" description="Basic and acidic residues" evidence="5">
    <location>
        <begin position="466"/>
        <end position="480"/>
    </location>
</feature>
<evidence type="ECO:0000256" key="5">
    <source>
        <dbReference type="SAM" id="MobiDB-lite"/>
    </source>
</evidence>
<evidence type="ECO:0000256" key="2">
    <source>
        <dbReference type="ARBA" id="ARBA00022630"/>
    </source>
</evidence>
<evidence type="ECO:0000256" key="1">
    <source>
        <dbReference type="ARBA" id="ARBA00001974"/>
    </source>
</evidence>
<keyword evidence="4" id="KW-0560">Oxidoreductase</keyword>
<evidence type="ECO:0000256" key="3">
    <source>
        <dbReference type="ARBA" id="ARBA00022827"/>
    </source>
</evidence>
<organism evidence="8 9">
    <name type="scientific">Umezawaea endophytica</name>
    <dbReference type="NCBI Taxonomy" id="1654476"/>
    <lineage>
        <taxon>Bacteria</taxon>
        <taxon>Bacillati</taxon>
        <taxon>Actinomycetota</taxon>
        <taxon>Actinomycetes</taxon>
        <taxon>Pseudonocardiales</taxon>
        <taxon>Pseudonocardiaceae</taxon>
        <taxon>Umezawaea</taxon>
    </lineage>
</organism>
<feature type="domain" description="FAD/NAD(P)-binding" evidence="6">
    <location>
        <begin position="6"/>
        <end position="303"/>
    </location>
</feature>
<comment type="caution">
    <text evidence="8">The sequence shown here is derived from an EMBL/GenBank/DDBJ whole genome shotgun (WGS) entry which is preliminary data.</text>
</comment>
<gene>
    <name evidence="8" type="ORF">NZH93_29905</name>
</gene>
<name>A0A9X2VQQ6_9PSEU</name>
<dbReference type="SUPFAM" id="SSF51905">
    <property type="entry name" value="FAD/NAD(P)-binding domain"/>
    <property type="match status" value="2"/>
</dbReference>
<dbReference type="Gene3D" id="3.30.390.30">
    <property type="match status" value="1"/>
</dbReference>
<dbReference type="Pfam" id="PF07992">
    <property type="entry name" value="Pyr_redox_2"/>
    <property type="match status" value="1"/>
</dbReference>
<dbReference type="EMBL" id="JANYMP010000016">
    <property type="protein sequence ID" value="MCS7481090.1"/>
    <property type="molecule type" value="Genomic_DNA"/>
</dbReference>
<comment type="cofactor">
    <cofactor evidence="1">
        <name>FAD</name>
        <dbReference type="ChEBI" id="CHEBI:57692"/>
    </cofactor>
</comment>
<keyword evidence="2" id="KW-0285">Flavoprotein</keyword>
<dbReference type="Proteomes" id="UP001141259">
    <property type="component" value="Unassembled WGS sequence"/>
</dbReference>
<dbReference type="InterPro" id="IPR050446">
    <property type="entry name" value="FAD-oxidoreductase/Apoptosis"/>
</dbReference>
<evidence type="ECO:0000259" key="6">
    <source>
        <dbReference type="Pfam" id="PF07992"/>
    </source>
</evidence>
<feature type="compositionally biased region" description="Low complexity" evidence="5">
    <location>
        <begin position="456"/>
        <end position="465"/>
    </location>
</feature>
<evidence type="ECO:0000259" key="7">
    <source>
        <dbReference type="Pfam" id="PF14759"/>
    </source>
</evidence>
<dbReference type="PRINTS" id="PR00368">
    <property type="entry name" value="FADPNR"/>
</dbReference>
<feature type="region of interest" description="Disordered" evidence="5">
    <location>
        <begin position="392"/>
        <end position="522"/>
    </location>
</feature>
<dbReference type="PRINTS" id="PR00411">
    <property type="entry name" value="PNDRDTASEI"/>
</dbReference>
<dbReference type="PANTHER" id="PTHR43557">
    <property type="entry name" value="APOPTOSIS-INDUCING FACTOR 1"/>
    <property type="match status" value="1"/>
</dbReference>
<keyword evidence="3" id="KW-0274">FAD</keyword>
<proteinExistence type="predicted"/>
<dbReference type="InterPro" id="IPR028202">
    <property type="entry name" value="Reductase_C"/>
</dbReference>
<keyword evidence="9" id="KW-1185">Reference proteome</keyword>
<protein>
    <submittedName>
        <fullName evidence="8">FAD-dependent oxidoreductase</fullName>
    </submittedName>
</protein>
<reference evidence="8" key="1">
    <citation type="submission" date="2022-08" db="EMBL/GenBank/DDBJ databases">
        <authorList>
            <person name="Tistechok S."/>
            <person name="Samborskyy M."/>
            <person name="Roman I."/>
        </authorList>
    </citation>
    <scope>NUCLEOTIDE SEQUENCE</scope>
    <source>
        <strain evidence="8">DSM 103496</strain>
    </source>
</reference>
<evidence type="ECO:0000313" key="9">
    <source>
        <dbReference type="Proteomes" id="UP001141259"/>
    </source>
</evidence>
<sequence>MKAEERVVIVGGGLAGLRAGERLRELGFGGELMILSAERHKPYHRPALSKEVITGELNPRELGFKISDEMEATWRLGVPAESLDTGRRVVGLPGGEEVRYDGLIIATGVESRHMPGAPRQDQRVHVLRTVDDAIAIRNSIASTQGLVVVIGGGLIGCEIAASVRGMGRDVAIINRGNTLLGGATGKEIGEYVTETHRAKGTRLAMGVKILHWMRQANGIAIHLSDGQVLFAAVVVLAVGSVPSISWLRGSGLVLEDGVMCETSTHVVGGTDVVACGDVARWPNLRFGGVQRRVEHWLNAVEMGRAAAENLLVGRESSRPYTPVPRFWTEQYGMRIQGAGLASLATDTTTLSQPTGDHRTITGFIKDGKLVAMVALDSPGALIRLSPQLFQQNTVNRPDRQETLTQHLQRREQPQPVAEQPRQEVPQERPAPPQPVVQEPPRREPQPRYEPVPEPQYPQYAAPAAEYRPELEDQEQERELEAAMAEAFLPRRTQAPRSRSGGQPRLLVRSGGGGGRSGARPPR</sequence>
<dbReference type="Gene3D" id="3.50.50.60">
    <property type="entry name" value="FAD/NAD(P)-binding domain"/>
    <property type="match status" value="2"/>
</dbReference>
<dbReference type="AlphaFoldDB" id="A0A9X2VQQ6"/>
<dbReference type="InterPro" id="IPR023753">
    <property type="entry name" value="FAD/NAD-binding_dom"/>
</dbReference>
<dbReference type="PANTHER" id="PTHR43557:SF2">
    <property type="entry name" value="RIESKE DOMAIN-CONTAINING PROTEIN-RELATED"/>
    <property type="match status" value="1"/>
</dbReference>
<dbReference type="Pfam" id="PF14759">
    <property type="entry name" value="Reductase_C"/>
    <property type="match status" value="1"/>
</dbReference>
<feature type="domain" description="Reductase C-terminal" evidence="7">
    <location>
        <begin position="326"/>
        <end position="393"/>
    </location>
</feature>
<dbReference type="InterPro" id="IPR016156">
    <property type="entry name" value="FAD/NAD-linked_Rdtase_dimer_sf"/>
</dbReference>